<sequence length="442" mass="46899">VLLGRSLCLWALSVTPVLQDSETSWAGGGRVVRAPGTSAPWHWSPGGQEGWRLLLMGEGCECETWGWGEGLGPWQGQCKLGTELGPTPASPRPSPGPACFTAPASLMSCVAASATTPSLFPLSLPCPVSGETVVVGCLIRGFFPPGPLSVSWNVSGEIVNFPPAPPGISTSYTACSELILPFTQCQDQKSAACDVVYNSTKRSLPVNLISGCQPSLSLQRPDLGDLLLGRDASLTCTLSGLKNPEGAAFSWEPTNGNEAVQQSPQRDLSGCYSVSSVLPSSAETWKAKTEFTCKVAHDEIDSGSLTATISRGIVTPPQVHLLPPPSEELALNEQVTLTCLVQGFSPEDVLVSWRHQGQEVPEDSFLVWKSLPKQGQDPATYAVTSLLRVSAEDWNQGDSYSCVVGHEGLAEHFTQKTIDRLAGKPTHVNVSVVVADVEAVCY</sequence>
<keyword evidence="1" id="KW-0393">Immunoglobulin domain</keyword>
<protein>
    <recommendedName>
        <fullName evidence="3">Ig-like domain-containing protein</fullName>
    </recommendedName>
</protein>
<dbReference type="InterPro" id="IPR036179">
    <property type="entry name" value="Ig-like_dom_sf"/>
</dbReference>
<dbReference type="CDD" id="cd04986">
    <property type="entry name" value="IgC1_CH2_IgA"/>
    <property type="match status" value="1"/>
</dbReference>
<feature type="domain" description="Ig-like" evidence="3">
    <location>
        <begin position="117"/>
        <end position="205"/>
    </location>
</feature>
<evidence type="ECO:0000259" key="3">
    <source>
        <dbReference type="PROSITE" id="PS50835"/>
    </source>
</evidence>
<keyword evidence="2" id="KW-0732">Signal</keyword>
<dbReference type="InterPro" id="IPR003006">
    <property type="entry name" value="Ig/MHC_CS"/>
</dbReference>
<dbReference type="InterPro" id="IPR050380">
    <property type="entry name" value="Immune_Resp_Modulators"/>
</dbReference>
<dbReference type="CDD" id="cd05768">
    <property type="entry name" value="IgC1_CH3_IgAGD_CH4_IgAEM"/>
    <property type="match status" value="1"/>
</dbReference>
<dbReference type="InterPro" id="IPR003597">
    <property type="entry name" value="Ig_C1-set"/>
</dbReference>
<name>A0A5F9DB98_RABIT</name>
<proteinExistence type="predicted"/>
<evidence type="ECO:0000313" key="5">
    <source>
        <dbReference type="Proteomes" id="UP000001811"/>
    </source>
</evidence>
<feature type="signal peptide" evidence="2">
    <location>
        <begin position="1"/>
        <end position="19"/>
    </location>
</feature>
<dbReference type="InterPro" id="IPR013783">
    <property type="entry name" value="Ig-like_fold"/>
</dbReference>
<dbReference type="PANTHER" id="PTHR23411">
    <property type="entry name" value="TAPASIN"/>
    <property type="match status" value="1"/>
</dbReference>
<dbReference type="AlphaFoldDB" id="A0A5F9DB98"/>
<dbReference type="Proteomes" id="UP000001811">
    <property type="component" value="Unplaced"/>
</dbReference>
<evidence type="ECO:0000313" key="4">
    <source>
        <dbReference type="Ensembl" id="ENSOCUP00000043537.1"/>
    </source>
</evidence>
<dbReference type="GeneTree" id="ENSGT00940000161516"/>
<evidence type="ECO:0000256" key="2">
    <source>
        <dbReference type="SAM" id="SignalP"/>
    </source>
</evidence>
<dbReference type="SMART" id="SM00407">
    <property type="entry name" value="IGc1"/>
    <property type="match status" value="3"/>
</dbReference>
<reference evidence="4" key="3">
    <citation type="submission" date="2025-09" db="UniProtKB">
        <authorList>
            <consortium name="Ensembl"/>
        </authorList>
    </citation>
    <scope>IDENTIFICATION</scope>
    <source>
        <strain evidence="4">Thorbecke</strain>
    </source>
</reference>
<dbReference type="Pfam" id="PF07654">
    <property type="entry name" value="C1-set"/>
    <property type="match status" value="3"/>
</dbReference>
<dbReference type="InterPro" id="IPR007110">
    <property type="entry name" value="Ig-like_dom"/>
</dbReference>
<reference evidence="4" key="2">
    <citation type="submission" date="2025-08" db="UniProtKB">
        <authorList>
            <consortium name="Ensembl"/>
        </authorList>
    </citation>
    <scope>IDENTIFICATION</scope>
    <source>
        <strain evidence="4">Thorbecke</strain>
    </source>
</reference>
<feature type="chain" id="PRO_5023895833" description="Ig-like domain-containing protein" evidence="2">
    <location>
        <begin position="20"/>
        <end position="442"/>
    </location>
</feature>
<feature type="domain" description="Ig-like" evidence="3">
    <location>
        <begin position="317"/>
        <end position="419"/>
    </location>
</feature>
<dbReference type="FunFam" id="2.60.40.10:FF:000463">
    <property type="entry name" value="Immunoglobulin heavy constant gamma 1"/>
    <property type="match status" value="1"/>
</dbReference>
<reference evidence="4 5" key="1">
    <citation type="journal article" date="2011" name="Nature">
        <title>A high-resolution map of human evolutionary constraint using 29 mammals.</title>
        <authorList>
            <person name="Lindblad-Toh K."/>
            <person name="Garber M."/>
            <person name="Zuk O."/>
            <person name="Lin M.F."/>
            <person name="Parker B.J."/>
            <person name="Washietl S."/>
            <person name="Kheradpour P."/>
            <person name="Ernst J."/>
            <person name="Jordan G."/>
            <person name="Mauceli E."/>
            <person name="Ward L.D."/>
            <person name="Lowe C.B."/>
            <person name="Holloway A.K."/>
            <person name="Clamp M."/>
            <person name="Gnerre S."/>
            <person name="Alfoldi J."/>
            <person name="Beal K."/>
            <person name="Chang J."/>
            <person name="Clawson H."/>
            <person name="Cuff J."/>
            <person name="Di Palma F."/>
            <person name="Fitzgerald S."/>
            <person name="Flicek P."/>
            <person name="Guttman M."/>
            <person name="Hubisz M.J."/>
            <person name="Jaffe D.B."/>
            <person name="Jungreis I."/>
            <person name="Kent W.J."/>
            <person name="Kostka D."/>
            <person name="Lara M."/>
            <person name="Martins A.L."/>
            <person name="Massingham T."/>
            <person name="Moltke I."/>
            <person name="Raney B.J."/>
            <person name="Rasmussen M.D."/>
            <person name="Robinson J."/>
            <person name="Stark A."/>
            <person name="Vilella A.J."/>
            <person name="Wen J."/>
            <person name="Xie X."/>
            <person name="Zody M.C."/>
            <person name="Baldwin J."/>
            <person name="Bloom T."/>
            <person name="Chin C.W."/>
            <person name="Heiman D."/>
            <person name="Nicol R."/>
            <person name="Nusbaum C."/>
            <person name="Young S."/>
            <person name="Wilkinson J."/>
            <person name="Worley K.C."/>
            <person name="Kovar C.L."/>
            <person name="Muzny D.M."/>
            <person name="Gibbs R.A."/>
            <person name="Cree A."/>
            <person name="Dihn H.H."/>
            <person name="Fowler G."/>
            <person name="Jhangiani S."/>
            <person name="Joshi V."/>
            <person name="Lee S."/>
            <person name="Lewis L.R."/>
            <person name="Nazareth L.V."/>
            <person name="Okwuonu G."/>
            <person name="Santibanez J."/>
            <person name="Warren W.C."/>
            <person name="Mardis E.R."/>
            <person name="Weinstock G.M."/>
            <person name="Wilson R.K."/>
            <person name="Delehaunty K."/>
            <person name="Dooling D."/>
            <person name="Fronik C."/>
            <person name="Fulton L."/>
            <person name="Fulton B."/>
            <person name="Graves T."/>
            <person name="Minx P."/>
            <person name="Sodergren E."/>
            <person name="Birney E."/>
            <person name="Margulies E.H."/>
            <person name="Herrero J."/>
            <person name="Green E.D."/>
            <person name="Haussler D."/>
            <person name="Siepel A."/>
            <person name="Goldman N."/>
            <person name="Pollard K.S."/>
            <person name="Pedersen J.S."/>
            <person name="Lander E.S."/>
            <person name="Kellis M."/>
        </authorList>
    </citation>
    <scope>NUCLEOTIDE SEQUENCE [LARGE SCALE GENOMIC DNA]</scope>
    <source>
        <strain evidence="5">Thorbecke</strain>
    </source>
</reference>
<dbReference type="FunCoup" id="A0A5F9DB98">
    <property type="interactions" value="36"/>
</dbReference>
<feature type="domain" description="Ig-like" evidence="3">
    <location>
        <begin position="214"/>
        <end position="310"/>
    </location>
</feature>
<dbReference type="PROSITE" id="PS00290">
    <property type="entry name" value="IG_MHC"/>
    <property type="match status" value="2"/>
</dbReference>
<keyword evidence="5" id="KW-1185">Reference proteome</keyword>
<dbReference type="SMR" id="A0A5F9DB98"/>
<dbReference type="Ensembl" id="ENSOCUT00000041850.1">
    <property type="protein sequence ID" value="ENSOCUP00000043537.1"/>
    <property type="gene ID" value="ENSOCUG00000028063.2"/>
</dbReference>
<dbReference type="Bgee" id="ENSOCUG00000028063">
    <property type="expression patterns" value="Expressed in blood and 12 other cell types or tissues"/>
</dbReference>
<accession>A0A5F9DB98</accession>
<dbReference type="PROSITE" id="PS50835">
    <property type="entry name" value="IG_LIKE"/>
    <property type="match status" value="3"/>
</dbReference>
<organism evidence="4 5">
    <name type="scientific">Oryctolagus cuniculus</name>
    <name type="common">Rabbit</name>
    <dbReference type="NCBI Taxonomy" id="9986"/>
    <lineage>
        <taxon>Eukaryota</taxon>
        <taxon>Metazoa</taxon>
        <taxon>Chordata</taxon>
        <taxon>Craniata</taxon>
        <taxon>Vertebrata</taxon>
        <taxon>Euteleostomi</taxon>
        <taxon>Mammalia</taxon>
        <taxon>Eutheria</taxon>
        <taxon>Euarchontoglires</taxon>
        <taxon>Glires</taxon>
        <taxon>Lagomorpha</taxon>
        <taxon>Leporidae</taxon>
        <taxon>Oryctolagus</taxon>
    </lineage>
</organism>
<dbReference type="Gene3D" id="2.60.40.10">
    <property type="entry name" value="Immunoglobulins"/>
    <property type="match status" value="3"/>
</dbReference>
<dbReference type="InParanoid" id="A0A5F9DB98"/>
<evidence type="ECO:0000256" key="1">
    <source>
        <dbReference type="ARBA" id="ARBA00023319"/>
    </source>
</evidence>
<dbReference type="SUPFAM" id="SSF48726">
    <property type="entry name" value="Immunoglobulin"/>
    <property type="match status" value="3"/>
</dbReference>